<feature type="region of interest" description="Disordered" evidence="1">
    <location>
        <begin position="71"/>
        <end position="113"/>
    </location>
</feature>
<dbReference type="InterPro" id="IPR051364">
    <property type="entry name" value="Cytokinesis/Rho-signaling"/>
</dbReference>
<dbReference type="InterPro" id="IPR001849">
    <property type="entry name" value="PH_domain"/>
</dbReference>
<feature type="domain" description="PH" evidence="2">
    <location>
        <begin position="500"/>
        <end position="615"/>
    </location>
</feature>
<gene>
    <name evidence="3" type="ORF">BXYJ_LOCUS5207</name>
</gene>
<dbReference type="Proteomes" id="UP000582659">
    <property type="component" value="Unassembled WGS sequence"/>
</dbReference>
<dbReference type="PROSITE" id="PS50003">
    <property type="entry name" value="PH_DOMAIN"/>
    <property type="match status" value="1"/>
</dbReference>
<dbReference type="SMART" id="SM00233">
    <property type="entry name" value="PH"/>
    <property type="match status" value="1"/>
</dbReference>
<feature type="region of interest" description="Disordered" evidence="1">
    <location>
        <begin position="125"/>
        <end position="153"/>
    </location>
</feature>
<sequence>MSESLDRAYSTPKTTKPRLNTTVPQFSPATPHKEPVPFGAPLNRAQISEPLACSTRRLEYLKAKSFFESKAENNNQQSEPNLDTISDFYPSESCETPLSRDPNSKKAKRRDYGKELEDRVRGMFMRPEFEPPSPQKNYTQTSTSNSTTPQRHLSMKPYGDQVVEEVSVHTAKSLEYNRSCAVSPKIYRAPSSVVRAEETVDEPTITQEDLRNAHQASVCDDNASYYTEVSSIVPAEMDHTNAAIRTNNEICKEILDRIEHLKTTIHLNCDLLGFYRTRLVGNGSAEELQANRDLLVNLEEYAALKRELRRLDDYIELKVLHPMGRRHISYNMDLLSMRLKLNRNYYMKTVDGSTTYAFVALIKCGTIVKYTKPTVVHEHRSVRLATLIFNDPIRLDNLPIDFRAHIEIYQMKLEDRPDPPSDCLFACGSKKMEKMEREMHQRQLSIHPNWLESEFIRCGWLVVTSEMAGKRRFLMHDVEYPLEGTIELKINCSELPGVMEDALSGYLRVHQTRHNRKPEWVTFFVELYRGVLNFYRTETDIYNHRRPFAVLSISDICSREVSEARDKWTDGTFVFYFDYVSTSGNDKTISRRILLASETEDMCTEWRSRLNAIIKLVNGYR</sequence>
<name>A0A1I7SRZ1_BURXY</name>
<dbReference type="Proteomes" id="UP000095284">
    <property type="component" value="Unplaced"/>
</dbReference>
<feature type="region of interest" description="Disordered" evidence="1">
    <location>
        <begin position="1"/>
        <end position="41"/>
    </location>
</feature>
<dbReference type="SUPFAM" id="SSF50729">
    <property type="entry name" value="PH domain-like"/>
    <property type="match status" value="1"/>
</dbReference>
<dbReference type="AlphaFoldDB" id="A0A1I7SRZ1"/>
<dbReference type="OrthoDB" id="5915976at2759"/>
<dbReference type="WBParaSite" id="BXY_1580800.1">
    <property type="protein sequence ID" value="BXY_1580800.1"/>
    <property type="gene ID" value="BXY_1580800"/>
</dbReference>
<dbReference type="InterPro" id="IPR012966">
    <property type="entry name" value="AHD"/>
</dbReference>
<dbReference type="PANTHER" id="PTHR21538">
    <property type="entry name" value="ANILLIN/RHOTEKIN RTKN"/>
    <property type="match status" value="1"/>
</dbReference>
<dbReference type="PANTHER" id="PTHR21538:SF24">
    <property type="entry name" value="PH DOMAIN-CONTAINING PROTEIN"/>
    <property type="match status" value="1"/>
</dbReference>
<evidence type="ECO:0000313" key="5">
    <source>
        <dbReference type="Proteomes" id="UP000659654"/>
    </source>
</evidence>
<proteinExistence type="predicted"/>
<dbReference type="Pfam" id="PF00169">
    <property type="entry name" value="PH"/>
    <property type="match status" value="1"/>
</dbReference>
<dbReference type="GO" id="GO:0005826">
    <property type="term" value="C:actomyosin contractile ring"/>
    <property type="evidence" value="ECO:0007669"/>
    <property type="project" value="TreeGrafter"/>
</dbReference>
<dbReference type="Pfam" id="PF08174">
    <property type="entry name" value="Anillin"/>
    <property type="match status" value="1"/>
</dbReference>
<organism evidence="4 6">
    <name type="scientific">Bursaphelenchus xylophilus</name>
    <name type="common">Pinewood nematode worm</name>
    <name type="synonym">Aphelenchoides xylophilus</name>
    <dbReference type="NCBI Taxonomy" id="6326"/>
    <lineage>
        <taxon>Eukaryota</taxon>
        <taxon>Metazoa</taxon>
        <taxon>Ecdysozoa</taxon>
        <taxon>Nematoda</taxon>
        <taxon>Chromadorea</taxon>
        <taxon>Rhabditida</taxon>
        <taxon>Tylenchina</taxon>
        <taxon>Tylenchomorpha</taxon>
        <taxon>Aphelenchoidea</taxon>
        <taxon>Aphelenchoididae</taxon>
        <taxon>Bursaphelenchus</taxon>
    </lineage>
</organism>
<evidence type="ECO:0000259" key="2">
    <source>
        <dbReference type="PROSITE" id="PS50003"/>
    </source>
</evidence>
<feature type="compositionally biased region" description="Low complexity" evidence="1">
    <location>
        <begin position="139"/>
        <end position="148"/>
    </location>
</feature>
<feature type="compositionally biased region" description="Polar residues" evidence="1">
    <location>
        <begin position="72"/>
        <end position="84"/>
    </location>
</feature>
<feature type="compositionally biased region" description="Polar residues" evidence="1">
    <location>
        <begin position="11"/>
        <end position="28"/>
    </location>
</feature>
<dbReference type="EMBL" id="CAJFDI010000002">
    <property type="protein sequence ID" value="CAD5217792.1"/>
    <property type="molecule type" value="Genomic_DNA"/>
</dbReference>
<keyword evidence="5" id="KW-1185">Reference proteome</keyword>
<evidence type="ECO:0000313" key="4">
    <source>
        <dbReference type="Proteomes" id="UP000095284"/>
    </source>
</evidence>
<protein>
    <submittedName>
        <fullName evidence="3">(pine wood nematode) hypothetical protein</fullName>
    </submittedName>
    <submittedName>
        <fullName evidence="6">PH domain-containing protein</fullName>
    </submittedName>
</protein>
<dbReference type="Proteomes" id="UP000659654">
    <property type="component" value="Unassembled WGS sequence"/>
</dbReference>
<dbReference type="InterPro" id="IPR011993">
    <property type="entry name" value="PH-like_dom_sf"/>
</dbReference>
<dbReference type="GO" id="GO:0000915">
    <property type="term" value="P:actomyosin contractile ring assembly"/>
    <property type="evidence" value="ECO:0007669"/>
    <property type="project" value="TreeGrafter"/>
</dbReference>
<evidence type="ECO:0000256" key="1">
    <source>
        <dbReference type="SAM" id="MobiDB-lite"/>
    </source>
</evidence>
<dbReference type="EMBL" id="CAJFCV020000002">
    <property type="protein sequence ID" value="CAG9101690.1"/>
    <property type="molecule type" value="Genomic_DNA"/>
</dbReference>
<evidence type="ECO:0000313" key="6">
    <source>
        <dbReference type="WBParaSite" id="BXY_1580800.1"/>
    </source>
</evidence>
<dbReference type="eggNOG" id="KOG3640">
    <property type="taxonomic scope" value="Eukaryota"/>
</dbReference>
<dbReference type="GO" id="GO:0031106">
    <property type="term" value="P:septin ring organization"/>
    <property type="evidence" value="ECO:0007669"/>
    <property type="project" value="TreeGrafter"/>
</dbReference>
<dbReference type="GO" id="GO:0000281">
    <property type="term" value="P:mitotic cytokinesis"/>
    <property type="evidence" value="ECO:0007669"/>
    <property type="project" value="TreeGrafter"/>
</dbReference>
<reference evidence="3" key="2">
    <citation type="submission" date="2020-09" db="EMBL/GenBank/DDBJ databases">
        <authorList>
            <person name="Kikuchi T."/>
        </authorList>
    </citation>
    <scope>NUCLEOTIDE SEQUENCE</scope>
    <source>
        <strain evidence="3">Ka4C1</strain>
    </source>
</reference>
<dbReference type="Gene3D" id="2.30.29.30">
    <property type="entry name" value="Pleckstrin-homology domain (PH domain)/Phosphotyrosine-binding domain (PTB)"/>
    <property type="match status" value="1"/>
</dbReference>
<dbReference type="SMR" id="A0A1I7SRZ1"/>
<evidence type="ECO:0000313" key="3">
    <source>
        <dbReference type="EMBL" id="CAD5217792.1"/>
    </source>
</evidence>
<accession>A0A1I7SRZ1</accession>
<reference evidence="6" key="1">
    <citation type="submission" date="2016-11" db="UniProtKB">
        <authorList>
            <consortium name="WormBaseParasite"/>
        </authorList>
    </citation>
    <scope>IDENTIFICATION</scope>
</reference>